<name>A0A1H6L0E6_9GAMM</name>
<dbReference type="CDD" id="cd01127">
    <property type="entry name" value="TrwB_TraG_TraD_VirD4"/>
    <property type="match status" value="2"/>
</dbReference>
<dbReference type="Proteomes" id="UP000198559">
    <property type="component" value="Unassembled WGS sequence"/>
</dbReference>
<dbReference type="STRING" id="235205.BAZSYMB_SCAFFOLD00088_1"/>
<organism evidence="3 4">
    <name type="scientific">Bathymodiolus azoricus thioautotrophic gill symbiont</name>
    <dbReference type="NCBI Taxonomy" id="235205"/>
    <lineage>
        <taxon>Bacteria</taxon>
        <taxon>Pseudomonadati</taxon>
        <taxon>Pseudomonadota</taxon>
        <taxon>Gammaproteobacteria</taxon>
        <taxon>sulfur-oxidizing symbionts</taxon>
    </lineage>
</organism>
<feature type="transmembrane region" description="Helical" evidence="1">
    <location>
        <begin position="12"/>
        <end position="34"/>
    </location>
</feature>
<dbReference type="InterPro" id="IPR032689">
    <property type="entry name" value="TraG-D_C"/>
</dbReference>
<feature type="transmembrane region" description="Helical" evidence="1">
    <location>
        <begin position="40"/>
        <end position="60"/>
    </location>
</feature>
<evidence type="ECO:0000259" key="2">
    <source>
        <dbReference type="Pfam" id="PF12696"/>
    </source>
</evidence>
<protein>
    <submittedName>
        <fullName evidence="3">Plasmid transfer protein</fullName>
    </submittedName>
</protein>
<keyword evidence="1" id="KW-0812">Transmembrane</keyword>
<dbReference type="InterPro" id="IPR022458">
    <property type="entry name" value="Conjugative_coupling_TraG/TraD"/>
</dbReference>
<dbReference type="PANTHER" id="PTHR30121:SF6">
    <property type="entry name" value="SLR6007 PROTEIN"/>
    <property type="match status" value="1"/>
</dbReference>
<accession>A0A1H6L0E6</accession>
<dbReference type="SUPFAM" id="SSF52540">
    <property type="entry name" value="P-loop containing nucleoside triphosphate hydrolases"/>
    <property type="match status" value="1"/>
</dbReference>
<dbReference type="EMBL" id="CVUD02000144">
    <property type="protein sequence ID" value="SEH79411.1"/>
    <property type="molecule type" value="Genomic_DNA"/>
</dbReference>
<evidence type="ECO:0000313" key="4">
    <source>
        <dbReference type="Proteomes" id="UP000198559"/>
    </source>
</evidence>
<gene>
    <name evidence="3" type="ORF">BAZSYMB_SCAFFOLD00088_1</name>
</gene>
<dbReference type="NCBIfam" id="TIGR03743">
    <property type="entry name" value="SXT_TraD"/>
    <property type="match status" value="1"/>
</dbReference>
<proteinExistence type="predicted"/>
<dbReference type="Gene3D" id="3.40.50.300">
    <property type="entry name" value="P-loop containing nucleotide triphosphate hydrolases"/>
    <property type="match status" value="2"/>
</dbReference>
<dbReference type="RefSeq" id="WP_202775757.1">
    <property type="nucleotide sequence ID" value="NZ_CAESAP020000137.1"/>
</dbReference>
<keyword evidence="1" id="KW-1133">Transmembrane helix</keyword>
<evidence type="ECO:0000313" key="3">
    <source>
        <dbReference type="EMBL" id="SEH79411.1"/>
    </source>
</evidence>
<reference evidence="4" key="1">
    <citation type="submission" date="2016-06" db="EMBL/GenBank/DDBJ databases">
        <authorList>
            <person name="Petersen J."/>
            <person name="Sayavedra L."/>
        </authorList>
    </citation>
    <scope>NUCLEOTIDE SEQUENCE [LARGE SCALE GENOMIC DNA]</scope>
    <source>
        <strain evidence="4">BazSymB</strain>
    </source>
</reference>
<dbReference type="InterPro" id="IPR051162">
    <property type="entry name" value="T4SS_component"/>
</dbReference>
<dbReference type="InterPro" id="IPR027417">
    <property type="entry name" value="P-loop_NTPase"/>
</dbReference>
<feature type="domain" description="TraD/TraG TraM recognition site" evidence="2">
    <location>
        <begin position="508"/>
        <end position="606"/>
    </location>
</feature>
<dbReference type="Pfam" id="PF12696">
    <property type="entry name" value="TraG-D_C"/>
    <property type="match status" value="1"/>
</dbReference>
<evidence type="ECO:0000256" key="1">
    <source>
        <dbReference type="SAM" id="Phobius"/>
    </source>
</evidence>
<dbReference type="InterPro" id="IPR022503">
    <property type="entry name" value="Conj_coupling_TraG/TraD_PFGI-1"/>
</dbReference>
<dbReference type="AlphaFoldDB" id="A0A1H6L0E6"/>
<sequence>MSKKEYPIESLLRPILEIPVAIIGCSIGISIVIWHNVFLLELKTAVIVMSVLFVASFYRFSQGWKIYRYQKGLIKLPFYSLSPKQIPVNKNYLFLGRGFEWGQSHTQRVEDTKHAKNKEYLTPSIMFRAIRRTEKTSPFLYKLFHNNNFINPYKPLPPVGGNPVLHAVGMLEGERDIYESLGERVGHKLVLGTTRVGKTRLAEIFITQDIRRGDTVIVFDPKGDADLMLKTYVEAKLIDRPVYIFHLGFPDISCRYNAIGSFTKITEVASRISDQLPSEGNASTFKDFAWGFVNIVAKALVKAGDKPDFVKIRRYINDIDPLIKQYKEKVLLVEHPDIEDTLSMLANKFLTDKDGNPKNPPGGKNKACFLISLWQKEYNIDDPELEGILAVFRYDNAYYSKLVASLRPLLDKLTSGDISELLSPVDDDDNHKDNRPIIDWTQIMRQKAVVYVGLDALSDSTVAHAVGAAMFADLTSIAGKFYKFGTAHGLPNTDNEAKNTKNTLSIHADEFNELIGDQFIPMINKAGGAGYQVTAYTQSGSDIESGIGSKPKAGVILDNFNTLIMLRVKSEETANILITKVAEYEVNQLTIMAQATDSANPDSDVAFTSAVREQITTQRVPAINTNDMLNLPKGQAFAMIEGGQLYKLRLPLPEKETFIKKSGIPNKLSEMATQMKQSYNSQMDLVNINTPIAPVKRQFDKL</sequence>
<dbReference type="PANTHER" id="PTHR30121">
    <property type="entry name" value="UNCHARACTERIZED PROTEIN YJGR-RELATED"/>
    <property type="match status" value="1"/>
</dbReference>
<dbReference type="NCBIfam" id="TIGR03754">
    <property type="entry name" value="conj_TOL_TraD"/>
    <property type="match status" value="1"/>
</dbReference>
<keyword evidence="1" id="KW-0472">Membrane</keyword>